<protein>
    <submittedName>
        <fullName evidence="1">Uncharacterized protein</fullName>
    </submittedName>
</protein>
<evidence type="ECO:0000313" key="1">
    <source>
        <dbReference type="EMBL" id="MCO1656996.1"/>
    </source>
</evidence>
<name>A0ABT1A1W1_9PSEU</name>
<evidence type="ECO:0000313" key="2">
    <source>
        <dbReference type="Proteomes" id="UP001165283"/>
    </source>
</evidence>
<keyword evidence="2" id="KW-1185">Reference proteome</keyword>
<sequence length="110" mass="10994">MDGTASAEFFAAPAAADAPRAAEIALGLVTSGDPADPPADGLAHVVDVLAAAVYIGEADLFAEGMRWLDALLTGRTGSCAGAHAVLDAGLRDLPTARDVPAAGRDQLTPL</sequence>
<comment type="caution">
    <text evidence="1">The sequence shown here is derived from an EMBL/GenBank/DDBJ whole genome shotgun (WGS) entry which is preliminary data.</text>
</comment>
<accession>A0ABT1A1W1</accession>
<reference evidence="1" key="1">
    <citation type="submission" date="2021-04" db="EMBL/GenBank/DDBJ databases">
        <title>Pseudonocardia sp. nov., isolated from sandy soil of mangrove forest.</title>
        <authorList>
            <person name="Zan Z."/>
            <person name="Huang R."/>
            <person name="Liu W."/>
        </authorList>
    </citation>
    <scope>NUCLEOTIDE SEQUENCE</scope>
    <source>
        <strain evidence="1">S2-4</strain>
    </source>
</reference>
<proteinExistence type="predicted"/>
<organism evidence="1 2">
    <name type="scientific">Pseudonocardia humida</name>
    <dbReference type="NCBI Taxonomy" id="2800819"/>
    <lineage>
        <taxon>Bacteria</taxon>
        <taxon>Bacillati</taxon>
        <taxon>Actinomycetota</taxon>
        <taxon>Actinomycetes</taxon>
        <taxon>Pseudonocardiales</taxon>
        <taxon>Pseudonocardiaceae</taxon>
        <taxon>Pseudonocardia</taxon>
    </lineage>
</organism>
<gene>
    <name evidence="1" type="ORF">KDL28_18200</name>
</gene>
<dbReference type="EMBL" id="JAGSOV010000039">
    <property type="protein sequence ID" value="MCO1656996.1"/>
    <property type="molecule type" value="Genomic_DNA"/>
</dbReference>
<dbReference type="Proteomes" id="UP001165283">
    <property type="component" value="Unassembled WGS sequence"/>
</dbReference>
<dbReference type="RefSeq" id="WP_252440269.1">
    <property type="nucleotide sequence ID" value="NZ_JAGSOV010000039.1"/>
</dbReference>